<feature type="compositionally biased region" description="Low complexity" evidence="1">
    <location>
        <begin position="74"/>
        <end position="88"/>
    </location>
</feature>
<sequence length="297" mass="31995">MDRSNPDEIDLSDEDSYNDPTDYDVAEDASMAATMGFTSFGGTKPTKEERKDDHEDNHPSRPSKKRRLDHQSDTADQQATTTSRTASQVLQPGSKPAATDEITYTDDEEDDFELDTTADLDDRDPAQPEPAAGETIAANNNTDNEGGRRTPSQPLPQSHPHSHILPQRPPATTSWTPTTTTTTNTNTNISNSNTSRGGRQAQGNRRHNPLWYINYYDPSSNENPWEGMEKHKGLSPVGSWVPRYWGKSTATAAAGAAAAAAISGAGAGSAVGEEYGKEVWGEGGDNDALDVGEEESG</sequence>
<name>A0AAN6Q1U1_9PEZI</name>
<dbReference type="AlphaFoldDB" id="A0AAN6Q1U1"/>
<protein>
    <submittedName>
        <fullName evidence="2">Uncharacterized protein</fullName>
    </submittedName>
</protein>
<comment type="caution">
    <text evidence="2">The sequence shown here is derived from an EMBL/GenBank/DDBJ whole genome shotgun (WGS) entry which is preliminary data.</text>
</comment>
<gene>
    <name evidence="2" type="ORF">N658DRAFT_506650</name>
</gene>
<keyword evidence="3" id="KW-1185">Reference proteome</keyword>
<feature type="compositionally biased region" description="Acidic residues" evidence="1">
    <location>
        <begin position="103"/>
        <end position="122"/>
    </location>
</feature>
<evidence type="ECO:0000313" key="2">
    <source>
        <dbReference type="EMBL" id="KAK4101918.1"/>
    </source>
</evidence>
<organism evidence="2 3">
    <name type="scientific">Parathielavia hyrcaniae</name>
    <dbReference type="NCBI Taxonomy" id="113614"/>
    <lineage>
        <taxon>Eukaryota</taxon>
        <taxon>Fungi</taxon>
        <taxon>Dikarya</taxon>
        <taxon>Ascomycota</taxon>
        <taxon>Pezizomycotina</taxon>
        <taxon>Sordariomycetes</taxon>
        <taxon>Sordariomycetidae</taxon>
        <taxon>Sordariales</taxon>
        <taxon>Chaetomiaceae</taxon>
        <taxon>Parathielavia</taxon>
    </lineage>
</organism>
<feature type="region of interest" description="Disordered" evidence="1">
    <location>
        <begin position="1"/>
        <end position="206"/>
    </location>
</feature>
<dbReference type="Proteomes" id="UP001305647">
    <property type="component" value="Unassembled WGS sequence"/>
</dbReference>
<dbReference type="EMBL" id="MU863633">
    <property type="protein sequence ID" value="KAK4101918.1"/>
    <property type="molecule type" value="Genomic_DNA"/>
</dbReference>
<evidence type="ECO:0000256" key="1">
    <source>
        <dbReference type="SAM" id="MobiDB-lite"/>
    </source>
</evidence>
<proteinExistence type="predicted"/>
<feature type="compositionally biased region" description="Low complexity" evidence="1">
    <location>
        <begin position="151"/>
        <end position="195"/>
    </location>
</feature>
<reference evidence="2" key="2">
    <citation type="submission" date="2023-05" db="EMBL/GenBank/DDBJ databases">
        <authorList>
            <consortium name="Lawrence Berkeley National Laboratory"/>
            <person name="Steindorff A."/>
            <person name="Hensen N."/>
            <person name="Bonometti L."/>
            <person name="Westerberg I."/>
            <person name="Brannstrom I.O."/>
            <person name="Guillou S."/>
            <person name="Cros-Aarteil S."/>
            <person name="Calhoun S."/>
            <person name="Haridas S."/>
            <person name="Kuo A."/>
            <person name="Mondo S."/>
            <person name="Pangilinan J."/>
            <person name="Riley R."/>
            <person name="Labutti K."/>
            <person name="Andreopoulos B."/>
            <person name="Lipzen A."/>
            <person name="Chen C."/>
            <person name="Yanf M."/>
            <person name="Daum C."/>
            <person name="Ng V."/>
            <person name="Clum A."/>
            <person name="Ohm R."/>
            <person name="Martin F."/>
            <person name="Silar P."/>
            <person name="Natvig D."/>
            <person name="Lalanne C."/>
            <person name="Gautier V."/>
            <person name="Ament-Velasquez S.L."/>
            <person name="Kruys A."/>
            <person name="Hutchinson M.I."/>
            <person name="Powell A.J."/>
            <person name="Barry K."/>
            <person name="Miller A.N."/>
            <person name="Grigoriev I.V."/>
            <person name="Debuchy R."/>
            <person name="Gladieux P."/>
            <person name="Thoren M.H."/>
            <person name="Johannesson H."/>
        </authorList>
    </citation>
    <scope>NUCLEOTIDE SEQUENCE</scope>
    <source>
        <strain evidence="2">CBS 757.83</strain>
    </source>
</reference>
<feature type="compositionally biased region" description="Acidic residues" evidence="1">
    <location>
        <begin position="284"/>
        <end position="297"/>
    </location>
</feature>
<accession>A0AAN6Q1U1</accession>
<feature type="region of interest" description="Disordered" evidence="1">
    <location>
        <begin position="277"/>
        <end position="297"/>
    </location>
</feature>
<reference evidence="2" key="1">
    <citation type="journal article" date="2023" name="Mol. Phylogenet. Evol.">
        <title>Genome-scale phylogeny and comparative genomics of the fungal order Sordariales.</title>
        <authorList>
            <person name="Hensen N."/>
            <person name="Bonometti L."/>
            <person name="Westerberg I."/>
            <person name="Brannstrom I.O."/>
            <person name="Guillou S."/>
            <person name="Cros-Aarteil S."/>
            <person name="Calhoun S."/>
            <person name="Haridas S."/>
            <person name="Kuo A."/>
            <person name="Mondo S."/>
            <person name="Pangilinan J."/>
            <person name="Riley R."/>
            <person name="LaButti K."/>
            <person name="Andreopoulos B."/>
            <person name="Lipzen A."/>
            <person name="Chen C."/>
            <person name="Yan M."/>
            <person name="Daum C."/>
            <person name="Ng V."/>
            <person name="Clum A."/>
            <person name="Steindorff A."/>
            <person name="Ohm R.A."/>
            <person name="Martin F."/>
            <person name="Silar P."/>
            <person name="Natvig D.O."/>
            <person name="Lalanne C."/>
            <person name="Gautier V."/>
            <person name="Ament-Velasquez S.L."/>
            <person name="Kruys A."/>
            <person name="Hutchinson M.I."/>
            <person name="Powell A.J."/>
            <person name="Barry K."/>
            <person name="Miller A.N."/>
            <person name="Grigoriev I.V."/>
            <person name="Debuchy R."/>
            <person name="Gladieux P."/>
            <person name="Hiltunen Thoren M."/>
            <person name="Johannesson H."/>
        </authorList>
    </citation>
    <scope>NUCLEOTIDE SEQUENCE</scope>
    <source>
        <strain evidence="2">CBS 757.83</strain>
    </source>
</reference>
<feature type="compositionally biased region" description="Basic and acidic residues" evidence="1">
    <location>
        <begin position="45"/>
        <end position="59"/>
    </location>
</feature>
<evidence type="ECO:0000313" key="3">
    <source>
        <dbReference type="Proteomes" id="UP001305647"/>
    </source>
</evidence>
<feature type="compositionally biased region" description="Acidic residues" evidence="1">
    <location>
        <begin position="7"/>
        <end position="27"/>
    </location>
</feature>